<dbReference type="InterPro" id="IPR032675">
    <property type="entry name" value="LRR_dom_sf"/>
</dbReference>
<name>A0A7J9H1B4_9ROSI</name>
<accession>A0A7J9H1B4</accession>
<dbReference type="EMBL" id="JABFAD010000007">
    <property type="protein sequence ID" value="MBA0803570.1"/>
    <property type="molecule type" value="Genomic_DNA"/>
</dbReference>
<dbReference type="AlphaFoldDB" id="A0A7J9H1B4"/>
<dbReference type="GO" id="GO:0006952">
    <property type="term" value="P:defense response"/>
    <property type="evidence" value="ECO:0007669"/>
    <property type="project" value="UniProtKB-KW"/>
</dbReference>
<dbReference type="Proteomes" id="UP000593560">
    <property type="component" value="Unassembled WGS sequence"/>
</dbReference>
<keyword evidence="1" id="KW-0611">Plant defense</keyword>
<organism evidence="2 3">
    <name type="scientific">Gossypium harknessii</name>
    <dbReference type="NCBI Taxonomy" id="34285"/>
    <lineage>
        <taxon>Eukaryota</taxon>
        <taxon>Viridiplantae</taxon>
        <taxon>Streptophyta</taxon>
        <taxon>Embryophyta</taxon>
        <taxon>Tracheophyta</taxon>
        <taxon>Spermatophyta</taxon>
        <taxon>Magnoliopsida</taxon>
        <taxon>eudicotyledons</taxon>
        <taxon>Gunneridae</taxon>
        <taxon>Pentapetalae</taxon>
        <taxon>rosids</taxon>
        <taxon>malvids</taxon>
        <taxon>Malvales</taxon>
        <taxon>Malvaceae</taxon>
        <taxon>Malvoideae</taxon>
        <taxon>Gossypium</taxon>
    </lineage>
</organism>
<reference evidence="2 3" key="1">
    <citation type="journal article" date="2019" name="Genome Biol. Evol.">
        <title>Insights into the evolution of the New World diploid cottons (Gossypium, subgenus Houzingenia) based on genome sequencing.</title>
        <authorList>
            <person name="Grover C.E."/>
            <person name="Arick M.A. 2nd"/>
            <person name="Thrash A."/>
            <person name="Conover J.L."/>
            <person name="Sanders W.S."/>
            <person name="Peterson D.G."/>
            <person name="Frelichowski J.E."/>
            <person name="Scheffler J.A."/>
            <person name="Scheffler B.E."/>
            <person name="Wendel J.F."/>
        </authorList>
    </citation>
    <scope>NUCLEOTIDE SEQUENCE [LARGE SCALE GENOMIC DNA]</scope>
    <source>
        <strain evidence="2">0</strain>
        <tissue evidence="2">Leaf</tissue>
    </source>
</reference>
<evidence type="ECO:0000313" key="3">
    <source>
        <dbReference type="Proteomes" id="UP000593560"/>
    </source>
</evidence>
<dbReference type="PANTHER" id="PTHR36766:SF61">
    <property type="entry name" value="NB-ARC DOMAIN DISEASE RESISTANCE PROTEIN"/>
    <property type="match status" value="1"/>
</dbReference>
<evidence type="ECO:0000256" key="1">
    <source>
        <dbReference type="ARBA" id="ARBA00022821"/>
    </source>
</evidence>
<dbReference type="Gene3D" id="3.80.10.10">
    <property type="entry name" value="Ribonuclease Inhibitor"/>
    <property type="match status" value="1"/>
</dbReference>
<sequence length="127" mass="14668">MEPQNLHFSLKKFVIRDTPNLRGLPRLLLEASASHLEFIQMQSCPEFEALPNWFQNLTSFQRLKIIDCPKLSCLPDGVQRLASLSHLKIQLCPTLSYKCQPETGTDWSKISHIQEVHIENQKIINSR</sequence>
<comment type="caution">
    <text evidence="2">The sequence shown here is derived from an EMBL/GenBank/DDBJ whole genome shotgun (WGS) entry which is preliminary data.</text>
</comment>
<keyword evidence="3" id="KW-1185">Reference proteome</keyword>
<dbReference type="SUPFAM" id="SSF52047">
    <property type="entry name" value="RNI-like"/>
    <property type="match status" value="1"/>
</dbReference>
<dbReference type="OrthoDB" id="968365at2759"/>
<proteinExistence type="predicted"/>
<dbReference type="PANTHER" id="PTHR36766">
    <property type="entry name" value="PLANT BROAD-SPECTRUM MILDEW RESISTANCE PROTEIN RPW8"/>
    <property type="match status" value="1"/>
</dbReference>
<evidence type="ECO:0000313" key="2">
    <source>
        <dbReference type="EMBL" id="MBA0803570.1"/>
    </source>
</evidence>
<gene>
    <name evidence="2" type="ORF">Gohar_013764</name>
</gene>
<protein>
    <submittedName>
        <fullName evidence="2">Uncharacterized protein</fullName>
    </submittedName>
</protein>